<feature type="region of interest" description="Disordered" evidence="1">
    <location>
        <begin position="1"/>
        <end position="35"/>
    </location>
</feature>
<comment type="caution">
    <text evidence="2">The sequence shown here is derived from an EMBL/GenBank/DDBJ whole genome shotgun (WGS) entry which is preliminary data.</text>
</comment>
<evidence type="ECO:0000313" key="3">
    <source>
        <dbReference type="Proteomes" id="UP000324222"/>
    </source>
</evidence>
<feature type="compositionally biased region" description="Acidic residues" evidence="1">
    <location>
        <begin position="95"/>
        <end position="126"/>
    </location>
</feature>
<dbReference type="EMBL" id="VSRR010007156">
    <property type="protein sequence ID" value="MPC46334.1"/>
    <property type="molecule type" value="Genomic_DNA"/>
</dbReference>
<feature type="compositionally biased region" description="Basic and acidic residues" evidence="1">
    <location>
        <begin position="22"/>
        <end position="31"/>
    </location>
</feature>
<organism evidence="2 3">
    <name type="scientific">Portunus trituberculatus</name>
    <name type="common">Swimming crab</name>
    <name type="synonym">Neptunus trituberculatus</name>
    <dbReference type="NCBI Taxonomy" id="210409"/>
    <lineage>
        <taxon>Eukaryota</taxon>
        <taxon>Metazoa</taxon>
        <taxon>Ecdysozoa</taxon>
        <taxon>Arthropoda</taxon>
        <taxon>Crustacea</taxon>
        <taxon>Multicrustacea</taxon>
        <taxon>Malacostraca</taxon>
        <taxon>Eumalacostraca</taxon>
        <taxon>Eucarida</taxon>
        <taxon>Decapoda</taxon>
        <taxon>Pleocyemata</taxon>
        <taxon>Brachyura</taxon>
        <taxon>Eubrachyura</taxon>
        <taxon>Portunoidea</taxon>
        <taxon>Portunidae</taxon>
        <taxon>Portuninae</taxon>
        <taxon>Portunus</taxon>
    </lineage>
</organism>
<sequence length="140" mass="15254">MFTFNPSLASGEDDLEEGDESLDVRNLGKDPEQEEELQFDFKEIDMAKLMEDYVEVDTSNVTIANADRLQQLKDDLDLQSAKATAAAAAAAAADDKEDGTEEAQDDAEGATAVDIDEALFDGDDEDLDELEEELEDLTVA</sequence>
<reference evidence="2 3" key="1">
    <citation type="submission" date="2019-05" db="EMBL/GenBank/DDBJ databases">
        <title>Another draft genome of Portunus trituberculatus and its Hox gene families provides insights of decapod evolution.</title>
        <authorList>
            <person name="Jeong J.-H."/>
            <person name="Song I."/>
            <person name="Kim S."/>
            <person name="Choi T."/>
            <person name="Kim D."/>
            <person name="Ryu S."/>
            <person name="Kim W."/>
        </authorList>
    </citation>
    <scope>NUCLEOTIDE SEQUENCE [LARGE SCALE GENOMIC DNA]</scope>
    <source>
        <tissue evidence="2">Muscle</tissue>
    </source>
</reference>
<accession>A0A5B7FPP0</accession>
<name>A0A5B7FPP0_PORTR</name>
<keyword evidence="3" id="KW-1185">Reference proteome</keyword>
<protein>
    <submittedName>
        <fullName evidence="2">Uncharacterized protein</fullName>
    </submittedName>
</protein>
<evidence type="ECO:0000313" key="2">
    <source>
        <dbReference type="EMBL" id="MPC46334.1"/>
    </source>
</evidence>
<dbReference type="Proteomes" id="UP000324222">
    <property type="component" value="Unassembled WGS sequence"/>
</dbReference>
<dbReference type="AlphaFoldDB" id="A0A5B7FPP0"/>
<feature type="compositionally biased region" description="Acidic residues" evidence="1">
    <location>
        <begin position="11"/>
        <end position="21"/>
    </location>
</feature>
<proteinExistence type="predicted"/>
<dbReference type="OrthoDB" id="278280at2759"/>
<feature type="region of interest" description="Disordered" evidence="1">
    <location>
        <begin position="89"/>
        <end position="126"/>
    </location>
</feature>
<gene>
    <name evidence="2" type="ORF">E2C01_040051</name>
</gene>
<evidence type="ECO:0000256" key="1">
    <source>
        <dbReference type="SAM" id="MobiDB-lite"/>
    </source>
</evidence>